<proteinExistence type="predicted"/>
<evidence type="ECO:0000313" key="2">
    <source>
        <dbReference type="Proteomes" id="UP000694428"/>
    </source>
</evidence>
<accession>A0A8C9F3Y4</accession>
<protein>
    <submittedName>
        <fullName evidence="1">Uncharacterized protein</fullName>
    </submittedName>
</protein>
<sequence length="75" mass="8874">MNIRNIYWDHSFFLSNVQMVIITSLHCIKTIRTHHLIMSITHQAMLLHSILCPPLRCGCKGRKRGLLLDQLWEEF</sequence>
<dbReference type="Proteomes" id="UP000694428">
    <property type="component" value="Unplaced"/>
</dbReference>
<dbReference type="AlphaFoldDB" id="A0A8C9F3Y4"/>
<name>A0A8C9F3Y4_PAVCR</name>
<keyword evidence="2" id="KW-1185">Reference proteome</keyword>
<reference evidence="1" key="2">
    <citation type="submission" date="2025-09" db="UniProtKB">
        <authorList>
            <consortium name="Ensembl"/>
        </authorList>
    </citation>
    <scope>IDENTIFICATION</scope>
</reference>
<evidence type="ECO:0000313" key="1">
    <source>
        <dbReference type="Ensembl" id="ENSPSTP00000010219.1"/>
    </source>
</evidence>
<organism evidence="1 2">
    <name type="scientific">Pavo cristatus</name>
    <name type="common">Indian peafowl</name>
    <name type="synonym">Blue peafowl</name>
    <dbReference type="NCBI Taxonomy" id="9049"/>
    <lineage>
        <taxon>Eukaryota</taxon>
        <taxon>Metazoa</taxon>
        <taxon>Chordata</taxon>
        <taxon>Craniata</taxon>
        <taxon>Vertebrata</taxon>
        <taxon>Euteleostomi</taxon>
        <taxon>Archelosauria</taxon>
        <taxon>Archosauria</taxon>
        <taxon>Dinosauria</taxon>
        <taxon>Saurischia</taxon>
        <taxon>Theropoda</taxon>
        <taxon>Coelurosauria</taxon>
        <taxon>Aves</taxon>
        <taxon>Neognathae</taxon>
        <taxon>Galloanserae</taxon>
        <taxon>Galliformes</taxon>
        <taxon>Phasianidae</taxon>
        <taxon>Phasianinae</taxon>
        <taxon>Pavo</taxon>
    </lineage>
</organism>
<reference evidence="1" key="1">
    <citation type="submission" date="2025-08" db="UniProtKB">
        <authorList>
            <consortium name="Ensembl"/>
        </authorList>
    </citation>
    <scope>IDENTIFICATION</scope>
</reference>
<dbReference type="Ensembl" id="ENSPSTT00000010729.1">
    <property type="protein sequence ID" value="ENSPSTP00000010219.1"/>
    <property type="gene ID" value="ENSPSTG00000007209.1"/>
</dbReference>